<dbReference type="AlphaFoldDB" id="A0AA39UAN4"/>
<dbReference type="EMBL" id="JAUEPR010000007">
    <property type="protein sequence ID" value="KAK0482307.1"/>
    <property type="molecule type" value="Genomic_DNA"/>
</dbReference>
<comment type="caution">
    <text evidence="1">The sequence shown here is derived from an EMBL/GenBank/DDBJ whole genome shotgun (WGS) entry which is preliminary data.</text>
</comment>
<evidence type="ECO:0000313" key="2">
    <source>
        <dbReference type="Proteomes" id="UP001175227"/>
    </source>
</evidence>
<evidence type="ECO:0008006" key="3">
    <source>
        <dbReference type="Google" id="ProtNLM"/>
    </source>
</evidence>
<proteinExistence type="predicted"/>
<gene>
    <name evidence="1" type="ORF">IW261DRAFT_1417898</name>
</gene>
<name>A0AA39UAN4_9AGAR</name>
<keyword evidence="2" id="KW-1185">Reference proteome</keyword>
<reference evidence="1" key="1">
    <citation type="submission" date="2023-06" db="EMBL/GenBank/DDBJ databases">
        <authorList>
            <consortium name="Lawrence Berkeley National Laboratory"/>
            <person name="Ahrendt S."/>
            <person name="Sahu N."/>
            <person name="Indic B."/>
            <person name="Wong-Bajracharya J."/>
            <person name="Merenyi Z."/>
            <person name="Ke H.-M."/>
            <person name="Monk M."/>
            <person name="Kocsube S."/>
            <person name="Drula E."/>
            <person name="Lipzen A."/>
            <person name="Balint B."/>
            <person name="Henrissat B."/>
            <person name="Andreopoulos B."/>
            <person name="Martin F.M."/>
            <person name="Harder C.B."/>
            <person name="Rigling D."/>
            <person name="Ford K.L."/>
            <person name="Foster G.D."/>
            <person name="Pangilinan J."/>
            <person name="Papanicolaou A."/>
            <person name="Barry K."/>
            <person name="LaButti K."/>
            <person name="Viragh M."/>
            <person name="Koriabine M."/>
            <person name="Yan M."/>
            <person name="Riley R."/>
            <person name="Champramary S."/>
            <person name="Plett K.L."/>
            <person name="Tsai I.J."/>
            <person name="Slot J."/>
            <person name="Sipos G."/>
            <person name="Plett J."/>
            <person name="Nagy L.G."/>
            <person name="Grigoriev I.V."/>
        </authorList>
    </citation>
    <scope>NUCLEOTIDE SEQUENCE</scope>
    <source>
        <strain evidence="1">ICMP 16352</strain>
    </source>
</reference>
<sequence>MLSDKLDIASMTDKNTGKMPDIIEIAIGMKAMVTLNIATESDLTNGTCGTIEDIILDPREHNPTPDEDNIVDLQYPPALIIFCPFQVLHIIKHKDKAWIT</sequence>
<protein>
    <recommendedName>
        <fullName evidence="3">DNA helicase</fullName>
    </recommendedName>
</protein>
<evidence type="ECO:0000313" key="1">
    <source>
        <dbReference type="EMBL" id="KAK0482307.1"/>
    </source>
</evidence>
<accession>A0AA39UAN4</accession>
<dbReference type="Proteomes" id="UP001175227">
    <property type="component" value="Unassembled WGS sequence"/>
</dbReference>
<organism evidence="1 2">
    <name type="scientific">Armillaria novae-zelandiae</name>
    <dbReference type="NCBI Taxonomy" id="153914"/>
    <lineage>
        <taxon>Eukaryota</taxon>
        <taxon>Fungi</taxon>
        <taxon>Dikarya</taxon>
        <taxon>Basidiomycota</taxon>
        <taxon>Agaricomycotina</taxon>
        <taxon>Agaricomycetes</taxon>
        <taxon>Agaricomycetidae</taxon>
        <taxon>Agaricales</taxon>
        <taxon>Marasmiineae</taxon>
        <taxon>Physalacriaceae</taxon>
        <taxon>Armillaria</taxon>
    </lineage>
</organism>